<dbReference type="RefSeq" id="WP_251970967.1">
    <property type="nucleotide sequence ID" value="NZ_AP025730.1"/>
</dbReference>
<dbReference type="EMBL" id="AP025730">
    <property type="protein sequence ID" value="BDI07804.1"/>
    <property type="molecule type" value="Genomic_DNA"/>
</dbReference>
<keyword evidence="2" id="KW-1185">Reference proteome</keyword>
<evidence type="ECO:0000313" key="2">
    <source>
        <dbReference type="Proteomes" id="UP001057498"/>
    </source>
</evidence>
<sequence length="100" mass="10930">MHMLYNSDHFAVVQIEVPVPLDATAADAATEGVGTAEVLNRGGYEIVDKQTRRGVFLDGSMAEHFKAGVEDLIRRSPSAEEIDDYLSGYTQLAQQPVVLH</sequence>
<gene>
    <name evidence="1" type="ORF">CATMQ487_47740</name>
</gene>
<name>A0ABN6PUN9_9BURK</name>
<dbReference type="Pfam" id="PF12091">
    <property type="entry name" value="DUF3567"/>
    <property type="match status" value="1"/>
</dbReference>
<protein>
    <recommendedName>
        <fullName evidence="3">DUF3567 domain-containing protein</fullName>
    </recommendedName>
</protein>
<evidence type="ECO:0000313" key="1">
    <source>
        <dbReference type="EMBL" id="BDI07804.1"/>
    </source>
</evidence>
<reference evidence="1" key="1">
    <citation type="submission" date="2022-04" db="EMBL/GenBank/DDBJ databases">
        <title>Whole genome sequence of Sphaerotilus sp. FB-5.</title>
        <authorList>
            <person name="Takeda M."/>
            <person name="Narihara S."/>
            <person name="Akimoto M."/>
            <person name="Akimoto R."/>
            <person name="Nishiyashiki S."/>
            <person name="Murakami T."/>
        </authorList>
    </citation>
    <scope>NUCLEOTIDE SEQUENCE</scope>
    <source>
        <strain evidence="1">FB-5</strain>
    </source>
</reference>
<dbReference type="InterPro" id="IPR021951">
    <property type="entry name" value="DUF3567"/>
</dbReference>
<accession>A0ABN6PUN9</accession>
<proteinExistence type="predicted"/>
<organism evidence="1 2">
    <name type="scientific">Sphaerotilus microaerophilus</name>
    <dbReference type="NCBI Taxonomy" id="2914710"/>
    <lineage>
        <taxon>Bacteria</taxon>
        <taxon>Pseudomonadati</taxon>
        <taxon>Pseudomonadota</taxon>
        <taxon>Betaproteobacteria</taxon>
        <taxon>Burkholderiales</taxon>
        <taxon>Sphaerotilaceae</taxon>
        <taxon>Sphaerotilus</taxon>
    </lineage>
</organism>
<evidence type="ECO:0008006" key="3">
    <source>
        <dbReference type="Google" id="ProtNLM"/>
    </source>
</evidence>
<dbReference type="Proteomes" id="UP001057498">
    <property type="component" value="Chromosome"/>
</dbReference>